<keyword evidence="1" id="KW-0472">Membrane</keyword>
<accession>A0A4W6BZB0</accession>
<organism evidence="2 3">
    <name type="scientific">Lates calcarifer</name>
    <name type="common">Barramundi</name>
    <name type="synonym">Holocentrus calcarifer</name>
    <dbReference type="NCBI Taxonomy" id="8187"/>
    <lineage>
        <taxon>Eukaryota</taxon>
        <taxon>Metazoa</taxon>
        <taxon>Chordata</taxon>
        <taxon>Craniata</taxon>
        <taxon>Vertebrata</taxon>
        <taxon>Euteleostomi</taxon>
        <taxon>Actinopterygii</taxon>
        <taxon>Neopterygii</taxon>
        <taxon>Teleostei</taxon>
        <taxon>Neoteleostei</taxon>
        <taxon>Acanthomorphata</taxon>
        <taxon>Carangaria</taxon>
        <taxon>Carangaria incertae sedis</taxon>
        <taxon>Centropomidae</taxon>
        <taxon>Lates</taxon>
    </lineage>
</organism>
<reference evidence="3" key="1">
    <citation type="submission" date="2015-09" db="EMBL/GenBank/DDBJ databases">
        <authorList>
            <person name="Sai Rama Sridatta P."/>
        </authorList>
    </citation>
    <scope>NUCLEOTIDE SEQUENCE [LARGE SCALE GENOMIC DNA]</scope>
</reference>
<reference evidence="2" key="2">
    <citation type="submission" date="2025-08" db="UniProtKB">
        <authorList>
            <consortium name="Ensembl"/>
        </authorList>
    </citation>
    <scope>IDENTIFICATION</scope>
</reference>
<dbReference type="Ensembl" id="ENSLCAT00010006837.1">
    <property type="protein sequence ID" value="ENSLCAP00010006672.1"/>
    <property type="gene ID" value="ENSLCAG00010003275.1"/>
</dbReference>
<protein>
    <submittedName>
        <fullName evidence="2">Uncharacterized protein</fullName>
    </submittedName>
</protein>
<evidence type="ECO:0000256" key="1">
    <source>
        <dbReference type="SAM" id="Phobius"/>
    </source>
</evidence>
<keyword evidence="1" id="KW-1133">Transmembrane helix</keyword>
<dbReference type="Proteomes" id="UP000314980">
    <property type="component" value="Unassembled WGS sequence"/>
</dbReference>
<feature type="transmembrane region" description="Helical" evidence="1">
    <location>
        <begin position="50"/>
        <end position="68"/>
    </location>
</feature>
<dbReference type="AlphaFoldDB" id="A0A4W6BZB0"/>
<dbReference type="InParanoid" id="A0A4W6BZB0"/>
<evidence type="ECO:0000313" key="2">
    <source>
        <dbReference type="Ensembl" id="ENSLCAP00010006672.1"/>
    </source>
</evidence>
<sequence length="85" mass="9539">MQSSQRTGSICRTALFAGGASVSVFDQITTHPLPILLFLWGWSGEDRLPVHLWFCLFHLPLLFSSSLCQKMWDMGPVDQIVSLSE</sequence>
<name>A0A4W6BZB0_LATCA</name>
<evidence type="ECO:0000313" key="3">
    <source>
        <dbReference type="Proteomes" id="UP000314980"/>
    </source>
</evidence>
<proteinExistence type="predicted"/>
<reference evidence="2" key="3">
    <citation type="submission" date="2025-09" db="UniProtKB">
        <authorList>
            <consortium name="Ensembl"/>
        </authorList>
    </citation>
    <scope>IDENTIFICATION</scope>
</reference>
<keyword evidence="3" id="KW-1185">Reference proteome</keyword>
<keyword evidence="1" id="KW-0812">Transmembrane</keyword>